<evidence type="ECO:0000313" key="3">
    <source>
        <dbReference type="Proteomes" id="UP000188320"/>
    </source>
</evidence>
<protein>
    <submittedName>
        <fullName evidence="2">Uncharacterized protein</fullName>
    </submittedName>
</protein>
<feature type="transmembrane region" description="Helical" evidence="1">
    <location>
        <begin position="129"/>
        <end position="149"/>
    </location>
</feature>
<accession>A0A1R1PHK0</accession>
<evidence type="ECO:0000313" key="2">
    <source>
        <dbReference type="EMBL" id="OMH80454.1"/>
    </source>
</evidence>
<evidence type="ECO:0000256" key="1">
    <source>
        <dbReference type="SAM" id="Phobius"/>
    </source>
</evidence>
<comment type="caution">
    <text evidence="2">The sequence shown here is derived from an EMBL/GenBank/DDBJ whole genome shotgun (WGS) entry which is preliminary data.</text>
</comment>
<name>A0A1R1PHK0_ZANCU</name>
<keyword evidence="3" id="KW-1185">Reference proteome</keyword>
<keyword evidence="1" id="KW-0472">Membrane</keyword>
<gene>
    <name evidence="2" type="ORF">AX774_g6111</name>
</gene>
<dbReference type="EMBL" id="LSSK01001183">
    <property type="protein sequence ID" value="OMH80454.1"/>
    <property type="molecule type" value="Genomic_DNA"/>
</dbReference>
<keyword evidence="1" id="KW-0812">Transmembrane</keyword>
<dbReference type="AlphaFoldDB" id="A0A1R1PHK0"/>
<proteinExistence type="predicted"/>
<organism evidence="2 3">
    <name type="scientific">Zancudomyces culisetae</name>
    <name type="common">Gut fungus</name>
    <name type="synonym">Smittium culisetae</name>
    <dbReference type="NCBI Taxonomy" id="1213189"/>
    <lineage>
        <taxon>Eukaryota</taxon>
        <taxon>Fungi</taxon>
        <taxon>Fungi incertae sedis</taxon>
        <taxon>Zoopagomycota</taxon>
        <taxon>Kickxellomycotina</taxon>
        <taxon>Harpellomycetes</taxon>
        <taxon>Harpellales</taxon>
        <taxon>Legeriomycetaceae</taxon>
        <taxon>Zancudomyces</taxon>
    </lineage>
</organism>
<keyword evidence="1" id="KW-1133">Transmembrane helix</keyword>
<feature type="transmembrane region" description="Helical" evidence="1">
    <location>
        <begin position="45"/>
        <end position="66"/>
    </location>
</feature>
<dbReference type="Proteomes" id="UP000188320">
    <property type="component" value="Unassembled WGS sequence"/>
</dbReference>
<feature type="transmembrane region" description="Helical" evidence="1">
    <location>
        <begin position="73"/>
        <end position="97"/>
    </location>
</feature>
<sequence length="163" mass="17686">MTYATCLTSASSHFMYDHPNLMISFRTSTISPGTVLISWYVNCKIAMLMLLLTAVIDAELACSAIIGPQIRCCIIIISRFISTFLPTLSVNSLVAIVSNTYSFPLESVVLSRINSETAINNLKLVDADVATFVTFVVVVVIVVVVVGLFDQVAVVDTLIIIGY</sequence>
<reference evidence="3" key="1">
    <citation type="submission" date="2017-01" db="EMBL/GenBank/DDBJ databases">
        <authorList>
            <person name="Wang Y."/>
            <person name="White M."/>
            <person name="Kvist S."/>
            <person name="Moncalvo J.-M."/>
        </authorList>
    </citation>
    <scope>NUCLEOTIDE SEQUENCE [LARGE SCALE GENOMIC DNA]</scope>
    <source>
        <strain evidence="3">COL-18-3</strain>
    </source>
</reference>